<organism evidence="10 11">
    <name type="scientific">Hathewaya histolytica</name>
    <name type="common">Clostridium histolyticum</name>
    <dbReference type="NCBI Taxonomy" id="1498"/>
    <lineage>
        <taxon>Bacteria</taxon>
        <taxon>Bacillati</taxon>
        <taxon>Bacillota</taxon>
        <taxon>Clostridia</taxon>
        <taxon>Eubacteriales</taxon>
        <taxon>Clostridiaceae</taxon>
        <taxon>Hathewaya</taxon>
    </lineage>
</organism>
<dbReference type="GO" id="GO:0004076">
    <property type="term" value="F:biotin synthase activity"/>
    <property type="evidence" value="ECO:0007669"/>
    <property type="project" value="UniProtKB-EC"/>
</dbReference>
<feature type="binding site" evidence="8">
    <location>
        <position position="169"/>
    </location>
    <ligand>
        <name>(3R)-3-methyl-D-ornithine</name>
        <dbReference type="ChEBI" id="CHEBI:64642"/>
    </ligand>
</feature>
<dbReference type="InterPro" id="IPR024021">
    <property type="entry name" value="FeFe-hyd_HydE_rSAM"/>
</dbReference>
<dbReference type="SMART" id="SM00876">
    <property type="entry name" value="BATS"/>
    <property type="match status" value="1"/>
</dbReference>
<feature type="binding site" evidence="7">
    <location>
        <position position="76"/>
    </location>
    <ligand>
        <name>[4Fe-4S] cluster</name>
        <dbReference type="ChEBI" id="CHEBI:49883"/>
        <note>4Fe-4S-S-AdoMet</note>
    </ligand>
</feature>
<dbReference type="InterPro" id="IPR034422">
    <property type="entry name" value="HydE/PylB-like"/>
</dbReference>
<dbReference type="GO" id="GO:0044272">
    <property type="term" value="P:sulfur compound biosynthetic process"/>
    <property type="evidence" value="ECO:0007669"/>
    <property type="project" value="UniProtKB-ARBA"/>
</dbReference>
<dbReference type="InterPro" id="IPR007197">
    <property type="entry name" value="rSAM"/>
</dbReference>
<evidence type="ECO:0000256" key="6">
    <source>
        <dbReference type="ARBA" id="ARBA00034078"/>
    </source>
</evidence>
<keyword evidence="3" id="KW-0479">Metal-binding</keyword>
<accession>A0A4U9RVA0</accession>
<name>A0A4U9RVA0_HATHI</name>
<evidence type="ECO:0000313" key="11">
    <source>
        <dbReference type="Proteomes" id="UP000308489"/>
    </source>
</evidence>
<dbReference type="InterPro" id="IPR010722">
    <property type="entry name" value="BATS_dom"/>
</dbReference>
<dbReference type="InterPro" id="IPR058240">
    <property type="entry name" value="rSAM_sf"/>
</dbReference>
<comment type="cofactor">
    <cofactor evidence="6">
        <name>[2Fe-2S] cluster</name>
        <dbReference type="ChEBI" id="CHEBI:190135"/>
    </cofactor>
</comment>
<dbReference type="SFLD" id="SFLDG01082">
    <property type="entry name" value="B12-binding_domain_containing"/>
    <property type="match status" value="1"/>
</dbReference>
<feature type="binding site" evidence="8">
    <location>
        <position position="144"/>
    </location>
    <ligand>
        <name>(3R)-3-methyl-D-ornithine</name>
        <dbReference type="ChEBI" id="CHEBI:64642"/>
    </ligand>
</feature>
<feature type="binding site" evidence="7">
    <location>
        <position position="69"/>
    </location>
    <ligand>
        <name>[4Fe-4S] cluster</name>
        <dbReference type="ChEBI" id="CHEBI:49883"/>
        <note>4Fe-4S-S-AdoMet</note>
    </ligand>
</feature>
<dbReference type="CDD" id="cd01335">
    <property type="entry name" value="Radical_SAM"/>
    <property type="match status" value="1"/>
</dbReference>
<dbReference type="EC" id="2.8.1.6" evidence="10"/>
<dbReference type="SMART" id="SM00729">
    <property type="entry name" value="Elp3"/>
    <property type="match status" value="1"/>
</dbReference>
<dbReference type="Gene3D" id="3.20.20.70">
    <property type="entry name" value="Aldolase class I"/>
    <property type="match status" value="1"/>
</dbReference>
<dbReference type="InterPro" id="IPR006638">
    <property type="entry name" value="Elp3/MiaA/NifB-like_rSAM"/>
</dbReference>
<dbReference type="InterPro" id="IPR013785">
    <property type="entry name" value="Aldolase_TIM"/>
</dbReference>
<sequence>MKKNYAIVFELIEKLYRSNYLKQEEIIYLLDNMNDENKELLKRRAHETRVKFYGHKVFMRGLLEFTNYCTGTCSYCGISSLNTKIERYRLKLDEILECIQLGYNLGYRTFVLQGGEDPYYTRSRVEEIITAIKIKYPEVAITLSIGERSYEDYSAFYKCGADRYLLRHEMASRRLYNKLHSNMSFDNRRKCLYDLKKIGYQVGAGFMVGLPGQTSEDLAEDFIFLKELEPHMVGIGPFIPHKDTKLGREKGGTVKDTVTMLALTRLFLPEVLLPATTALGTLDPLGREKGLKAGANVVMPNLSPISVRKKYSLYDGKVCTGDEAAECRRCIEHRINSAGFNVDMSRGDNINWRRI</sequence>
<evidence type="ECO:0000256" key="5">
    <source>
        <dbReference type="ARBA" id="ARBA00023014"/>
    </source>
</evidence>
<dbReference type="NCBIfam" id="TIGR03956">
    <property type="entry name" value="rSAM_HydE"/>
    <property type="match status" value="1"/>
</dbReference>
<keyword evidence="4 7" id="KW-0408">Iron</keyword>
<gene>
    <name evidence="10" type="primary">bioB</name>
    <name evidence="10" type="ORF">NCTC503_02726</name>
</gene>
<dbReference type="KEGG" id="hhw:NCTC503_02726"/>
<dbReference type="EMBL" id="LR590481">
    <property type="protein sequence ID" value="VTQ96464.1"/>
    <property type="molecule type" value="Genomic_DNA"/>
</dbReference>
<reference evidence="10 11" key="1">
    <citation type="submission" date="2019-05" db="EMBL/GenBank/DDBJ databases">
        <authorList>
            <consortium name="Pathogen Informatics"/>
        </authorList>
    </citation>
    <scope>NUCLEOTIDE SEQUENCE [LARGE SCALE GENOMIC DNA]</scope>
    <source>
        <strain evidence="10 11">NCTC503</strain>
    </source>
</reference>
<dbReference type="PANTHER" id="PTHR43726:SF1">
    <property type="entry name" value="BIOTIN SYNTHASE"/>
    <property type="match status" value="1"/>
</dbReference>
<dbReference type="SFLD" id="SFLDG01280">
    <property type="entry name" value="HydE/PylB-like"/>
    <property type="match status" value="1"/>
</dbReference>
<dbReference type="GO" id="GO:0051539">
    <property type="term" value="F:4 iron, 4 sulfur cluster binding"/>
    <property type="evidence" value="ECO:0007669"/>
    <property type="project" value="UniProtKB-KW"/>
</dbReference>
<dbReference type="PROSITE" id="PS51918">
    <property type="entry name" value="RADICAL_SAM"/>
    <property type="match status" value="1"/>
</dbReference>
<feature type="domain" description="Radical SAM core" evidence="9">
    <location>
        <begin position="55"/>
        <end position="276"/>
    </location>
</feature>
<dbReference type="GO" id="GO:0046872">
    <property type="term" value="F:metal ion binding"/>
    <property type="evidence" value="ECO:0007669"/>
    <property type="project" value="UniProtKB-KW"/>
</dbReference>
<dbReference type="AlphaFoldDB" id="A0A4U9RVA0"/>
<evidence type="ECO:0000256" key="1">
    <source>
        <dbReference type="ARBA" id="ARBA00022485"/>
    </source>
</evidence>
<protein>
    <submittedName>
        <fullName evidence="10">Radical SAM domain-containing protein</fullName>
        <ecNumber evidence="10">2.8.1.6</ecNumber>
    </submittedName>
</protein>
<feature type="binding site" evidence="7">
    <location>
        <position position="73"/>
    </location>
    <ligand>
        <name>[4Fe-4S] cluster</name>
        <dbReference type="ChEBI" id="CHEBI:49883"/>
        <note>4Fe-4S-S-AdoMet</note>
    </ligand>
</feature>
<dbReference type="SFLD" id="SFLDS00029">
    <property type="entry name" value="Radical_SAM"/>
    <property type="match status" value="1"/>
</dbReference>
<dbReference type="SFLD" id="SFLDG01060">
    <property type="entry name" value="BATS_domain_containing"/>
    <property type="match status" value="1"/>
</dbReference>
<dbReference type="GO" id="GO:0042364">
    <property type="term" value="P:water-soluble vitamin biosynthetic process"/>
    <property type="evidence" value="ECO:0007669"/>
    <property type="project" value="UniProtKB-ARBA"/>
</dbReference>
<comment type="cofactor">
    <cofactor evidence="7">
        <name>[4Fe-4S] cluster</name>
        <dbReference type="ChEBI" id="CHEBI:49883"/>
    </cofactor>
    <text evidence="7">Binds 1 [4Fe-4S] cluster. The cluster is coordinated with 3 cysteines and an exchangeable S-adenosyl-L-methionine.</text>
</comment>
<dbReference type="OrthoDB" id="9775764at2"/>
<dbReference type="PIRSF" id="PIRSF004762">
    <property type="entry name" value="CHP00423"/>
    <property type="match status" value="1"/>
</dbReference>
<keyword evidence="10" id="KW-0808">Transferase</keyword>
<evidence type="ECO:0000256" key="4">
    <source>
        <dbReference type="ARBA" id="ARBA00023004"/>
    </source>
</evidence>
<evidence type="ECO:0000256" key="8">
    <source>
        <dbReference type="PIRSR" id="PIRSR004762-2"/>
    </source>
</evidence>
<evidence type="ECO:0000256" key="2">
    <source>
        <dbReference type="ARBA" id="ARBA00022691"/>
    </source>
</evidence>
<keyword evidence="1 7" id="KW-0004">4Fe-4S</keyword>
<evidence type="ECO:0000256" key="3">
    <source>
        <dbReference type="ARBA" id="ARBA00022723"/>
    </source>
</evidence>
<keyword evidence="11" id="KW-1185">Reference proteome</keyword>
<evidence type="ECO:0000259" key="9">
    <source>
        <dbReference type="PROSITE" id="PS51918"/>
    </source>
</evidence>
<evidence type="ECO:0000313" key="10">
    <source>
        <dbReference type="EMBL" id="VTQ96464.1"/>
    </source>
</evidence>
<evidence type="ECO:0000256" key="7">
    <source>
        <dbReference type="PIRSR" id="PIRSR004762-1"/>
    </source>
</evidence>
<dbReference type="RefSeq" id="WP_138211189.1">
    <property type="nucleotide sequence ID" value="NZ_CBCRUQ010000007.1"/>
</dbReference>
<keyword evidence="2 7" id="KW-0949">S-adenosyl-L-methionine</keyword>
<dbReference type="Pfam" id="PF04055">
    <property type="entry name" value="Radical_SAM"/>
    <property type="match status" value="1"/>
</dbReference>
<keyword evidence="5 7" id="KW-0411">Iron-sulfur</keyword>
<proteinExistence type="predicted"/>
<dbReference type="PANTHER" id="PTHR43726">
    <property type="entry name" value="3-METHYLORNITHINE SYNTHASE"/>
    <property type="match status" value="1"/>
</dbReference>
<feature type="binding site" evidence="8">
    <location>
        <position position="188"/>
    </location>
    <ligand>
        <name>S-adenosyl-L-methionine</name>
        <dbReference type="ChEBI" id="CHEBI:59789"/>
    </ligand>
</feature>
<dbReference type="Proteomes" id="UP000308489">
    <property type="component" value="Chromosome 1"/>
</dbReference>
<dbReference type="SUPFAM" id="SSF102114">
    <property type="entry name" value="Radical SAM enzymes"/>
    <property type="match status" value="1"/>
</dbReference>